<dbReference type="AlphaFoldDB" id="A0A7C4AJW2"/>
<comment type="caution">
    <text evidence="1">The sequence shown here is derived from an EMBL/GenBank/DDBJ whole genome shotgun (WGS) entry which is preliminary data.</text>
</comment>
<dbReference type="PROSITE" id="PS51257">
    <property type="entry name" value="PROKAR_LIPOPROTEIN"/>
    <property type="match status" value="1"/>
</dbReference>
<name>A0A7C4AJW2_9BACT</name>
<gene>
    <name evidence="1" type="ORF">ENV75_05265</name>
</gene>
<reference evidence="1" key="1">
    <citation type="journal article" date="2020" name="mSystems">
        <title>Genome- and Community-Level Interaction Insights into Carbon Utilization and Element Cycling Functions of Hydrothermarchaeota in Hydrothermal Sediment.</title>
        <authorList>
            <person name="Zhou Z."/>
            <person name="Liu Y."/>
            <person name="Xu W."/>
            <person name="Pan J."/>
            <person name="Luo Z.H."/>
            <person name="Li M."/>
        </authorList>
    </citation>
    <scope>NUCLEOTIDE SEQUENCE [LARGE SCALE GENOMIC DNA]</scope>
    <source>
        <strain evidence="1">SpSt-788</strain>
    </source>
</reference>
<sequence>MKKFLFVCFFFVTACATKYVPIETQIPIRCEVPPVEHFQYEEIKKQDSYEEKLRKLIHNWGKCKEENEKLRQAIEVCK</sequence>
<proteinExistence type="predicted"/>
<protein>
    <recommendedName>
        <fullName evidence="2">Lipoprotein</fullName>
    </recommendedName>
</protein>
<evidence type="ECO:0008006" key="2">
    <source>
        <dbReference type="Google" id="ProtNLM"/>
    </source>
</evidence>
<dbReference type="EMBL" id="DTHO01000058">
    <property type="protein sequence ID" value="HGG99838.1"/>
    <property type="molecule type" value="Genomic_DNA"/>
</dbReference>
<accession>A0A7C4AJW2</accession>
<evidence type="ECO:0000313" key="1">
    <source>
        <dbReference type="EMBL" id="HGG99838.1"/>
    </source>
</evidence>
<organism evidence="1">
    <name type="scientific">Thermodesulfovibrio aggregans</name>
    <dbReference type="NCBI Taxonomy" id="86166"/>
    <lineage>
        <taxon>Bacteria</taxon>
        <taxon>Pseudomonadati</taxon>
        <taxon>Nitrospirota</taxon>
        <taxon>Thermodesulfovibrionia</taxon>
        <taxon>Thermodesulfovibrionales</taxon>
        <taxon>Thermodesulfovibrionaceae</taxon>
        <taxon>Thermodesulfovibrio</taxon>
    </lineage>
</organism>